<organism evidence="9 10">
    <name type="scientific">Carboxydichorda subterranea</name>
    <dbReference type="NCBI Taxonomy" id="3109565"/>
    <lineage>
        <taxon>Bacteria</taxon>
        <taxon>Bacillati</taxon>
        <taxon>Bacillota</taxon>
        <taxon>Limnochordia</taxon>
        <taxon>Limnochordales</taxon>
        <taxon>Geochordaceae</taxon>
        <taxon>Carboxydichorda</taxon>
    </lineage>
</organism>
<evidence type="ECO:0000256" key="2">
    <source>
        <dbReference type="ARBA" id="ARBA00022670"/>
    </source>
</evidence>
<dbReference type="SUPFAM" id="SSF52743">
    <property type="entry name" value="Subtilisin-like"/>
    <property type="match status" value="1"/>
</dbReference>
<feature type="region of interest" description="Disordered" evidence="6">
    <location>
        <begin position="425"/>
        <end position="450"/>
    </location>
</feature>
<accession>A0ABZ1BVR6</accession>
<feature type="region of interest" description="Disordered" evidence="6">
    <location>
        <begin position="619"/>
        <end position="638"/>
    </location>
</feature>
<dbReference type="Pfam" id="PF00082">
    <property type="entry name" value="Peptidase_S8"/>
    <property type="match status" value="2"/>
</dbReference>
<dbReference type="PANTHER" id="PTHR43806:SF11">
    <property type="entry name" value="CEREVISIN-RELATED"/>
    <property type="match status" value="1"/>
</dbReference>
<protein>
    <submittedName>
        <fullName evidence="9">S8 family serine peptidase</fullName>
    </submittedName>
</protein>
<feature type="active site" description="Charge relay system" evidence="5">
    <location>
        <position position="681"/>
    </location>
</feature>
<gene>
    <name evidence="9" type="ORF">U7230_09095</name>
</gene>
<evidence type="ECO:0000256" key="5">
    <source>
        <dbReference type="PROSITE-ProRule" id="PRU01240"/>
    </source>
</evidence>
<dbReference type="Pfam" id="PF13860">
    <property type="entry name" value="FlgD_ig"/>
    <property type="match status" value="1"/>
</dbReference>
<feature type="active site" description="Charge relay system" evidence="5">
    <location>
        <position position="213"/>
    </location>
</feature>
<comment type="similarity">
    <text evidence="1 5">Belongs to the peptidase S8 family.</text>
</comment>
<dbReference type="PROSITE" id="PS51892">
    <property type="entry name" value="SUBTILASE"/>
    <property type="match status" value="1"/>
</dbReference>
<dbReference type="PRINTS" id="PR00723">
    <property type="entry name" value="SUBTILISIN"/>
</dbReference>
<feature type="domain" description="Peptidase S8/S53" evidence="7">
    <location>
        <begin position="204"/>
        <end position="424"/>
    </location>
</feature>
<dbReference type="Gene3D" id="3.40.50.200">
    <property type="entry name" value="Peptidase S8/S53 domain"/>
    <property type="match status" value="1"/>
</dbReference>
<dbReference type="PROSITE" id="PS00138">
    <property type="entry name" value="SUBTILASE_SER"/>
    <property type="match status" value="1"/>
</dbReference>
<evidence type="ECO:0000256" key="4">
    <source>
        <dbReference type="ARBA" id="ARBA00022825"/>
    </source>
</evidence>
<sequence>MTLRVSKLWGLAAGLLLIVLLVAAAAGAAPGSATGSRSGARLDPALKWLLKQAEKEKEIDLAPLAGLFAVYRDNRPVTVPMFRPSQTGMLVPGVPSQGSAGGQGLKPSGAGAGSVASRGVPADRFGVFVITDNPGVLASVGARPNTVAGNVVTAHLTLDQIRRLKDAPGVQAIRLGRRVRLTLDRSVPEIGAQVLQTMQPFLRGKGVISGAVDTGISYLHKDFRAPKGPGDQEELASRILFIWDQMPGISYFGAGWPMPCAPADCPHNPPAGFDYGTEYTKAQIEQDIASGVRDAYDPRAIVKAVDDYGHGTHVAGIQASDGSSQPAGYPARYVGMAPDSDIIMVRTTLHDTDIVDGVAYIFRKADELGRPAVVNLSLGGQFGPHDGTEAFDLAVSNLASKPGRIVVVSAGNEGSDRIHAGAEVTAGGPATSARLTLPDADPSTPGNQPDPDGYAISLWYPEASRFTVSLTSPGGHTYSAAWGTEPEAPVVTPDGCILVSNGPPALASIGSVQSETTANQVEIEVLGSQGAPGCPADAATGTWTLTVSPGASSPAGRWDGWIYFGNATFDVQYADPNMTVGSPGVAKGVITVGAYMTRDRWQSINGNVVVPRTEPVGSYAPFTSRGPTRDGRQKPEVSAPGSWIVATAAKESDLYAATNSTFGPQYLVVPDREHLSLQGTSMAAPHVAGLAAQMLQAVPGLTTPDVRDLLTSTARSDLYTGVTPNVVWGYGKISADRAYAAEVSPRQFAIRVGPNPAREVATFYYSLDRDYPFVTLLVYTVAGQRVYEQPLPSTAGSHFVHWNLTNTSGQPLATGMYLFVLKAGERTSTGKLLVAR</sequence>
<evidence type="ECO:0000313" key="9">
    <source>
        <dbReference type="EMBL" id="WRP16258.1"/>
    </source>
</evidence>
<dbReference type="InterPro" id="IPR026444">
    <property type="entry name" value="Secre_tail"/>
</dbReference>
<evidence type="ECO:0000259" key="7">
    <source>
        <dbReference type="Pfam" id="PF00082"/>
    </source>
</evidence>
<dbReference type="Gene3D" id="2.60.120.1290">
    <property type="match status" value="1"/>
</dbReference>
<dbReference type="Proteomes" id="UP001332192">
    <property type="component" value="Chromosome"/>
</dbReference>
<dbReference type="InterPro" id="IPR000209">
    <property type="entry name" value="Peptidase_S8/S53_dom"/>
</dbReference>
<keyword evidence="3 5" id="KW-0378">Hydrolase</keyword>
<dbReference type="InterPro" id="IPR036852">
    <property type="entry name" value="Peptidase_S8/S53_dom_sf"/>
</dbReference>
<proteinExistence type="inferred from homology"/>
<evidence type="ECO:0000256" key="3">
    <source>
        <dbReference type="ARBA" id="ARBA00022801"/>
    </source>
</evidence>
<dbReference type="InterPro" id="IPR025965">
    <property type="entry name" value="FlgD/Vpr_Ig-like"/>
</dbReference>
<keyword evidence="10" id="KW-1185">Reference proteome</keyword>
<feature type="domain" description="FlgD/Vpr Ig-like" evidence="8">
    <location>
        <begin position="761"/>
        <end position="823"/>
    </location>
</feature>
<feature type="domain" description="Peptidase S8/S53" evidence="7">
    <location>
        <begin position="575"/>
        <end position="728"/>
    </location>
</feature>
<name>A0ABZ1BVR6_9FIRM</name>
<reference evidence="9 10" key="1">
    <citation type="journal article" date="2024" name="Front. Microbiol.">
        <title>Novel thermophilic genera Geochorda gen. nov. and Carboxydochorda gen. nov. from the deep terrestrial subsurface reveal the ecophysiological diversity in the class Limnochordia.</title>
        <authorList>
            <person name="Karnachuk O.V."/>
            <person name="Lukina A.P."/>
            <person name="Avakyan M.R."/>
            <person name="Kadnikov V.V."/>
            <person name="Begmatov S."/>
            <person name="Beletsky A.V."/>
            <person name="Vlasova K.G."/>
            <person name="Novikov A.A."/>
            <person name="Shcherbakova V.A."/>
            <person name="Mardanov A.V."/>
            <person name="Ravin N.V."/>
        </authorList>
    </citation>
    <scope>NUCLEOTIDE SEQUENCE [LARGE SCALE GENOMIC DNA]</scope>
    <source>
        <strain evidence="9 10">L945</strain>
    </source>
</reference>
<dbReference type="InterPro" id="IPR023828">
    <property type="entry name" value="Peptidase_S8_Ser-AS"/>
</dbReference>
<dbReference type="InterPro" id="IPR015500">
    <property type="entry name" value="Peptidase_S8_subtilisin-rel"/>
</dbReference>
<keyword evidence="2 5" id="KW-0645">Protease</keyword>
<dbReference type="EMBL" id="CP141615">
    <property type="protein sequence ID" value="WRP16258.1"/>
    <property type="molecule type" value="Genomic_DNA"/>
</dbReference>
<dbReference type="RefSeq" id="WP_324715530.1">
    <property type="nucleotide sequence ID" value="NZ_CP141615.1"/>
</dbReference>
<dbReference type="NCBIfam" id="TIGR04183">
    <property type="entry name" value="Por_Secre_tail"/>
    <property type="match status" value="1"/>
</dbReference>
<feature type="active site" description="Charge relay system" evidence="5">
    <location>
        <position position="310"/>
    </location>
</feature>
<dbReference type="InterPro" id="IPR050131">
    <property type="entry name" value="Peptidase_S8_subtilisin-like"/>
</dbReference>
<evidence type="ECO:0000259" key="8">
    <source>
        <dbReference type="Pfam" id="PF13860"/>
    </source>
</evidence>
<dbReference type="Gene3D" id="2.60.40.4070">
    <property type="match status" value="1"/>
</dbReference>
<keyword evidence="4 5" id="KW-0720">Serine protease</keyword>
<dbReference type="PANTHER" id="PTHR43806">
    <property type="entry name" value="PEPTIDASE S8"/>
    <property type="match status" value="1"/>
</dbReference>
<evidence type="ECO:0000256" key="1">
    <source>
        <dbReference type="ARBA" id="ARBA00011073"/>
    </source>
</evidence>
<evidence type="ECO:0000256" key="6">
    <source>
        <dbReference type="SAM" id="MobiDB-lite"/>
    </source>
</evidence>
<evidence type="ECO:0000313" key="10">
    <source>
        <dbReference type="Proteomes" id="UP001332192"/>
    </source>
</evidence>